<dbReference type="HOGENOM" id="CLU_3026706_0_0_10"/>
<dbReference type="EMBL" id="CP002305">
    <property type="protein sequence ID" value="ADQ16772.1"/>
    <property type="molecule type" value="Genomic_DNA"/>
</dbReference>
<evidence type="ECO:0000313" key="1">
    <source>
        <dbReference type="EMBL" id="ADQ16772.1"/>
    </source>
</evidence>
<dbReference type="STRING" id="649349.Lbys_1045"/>
<reference key="1">
    <citation type="submission" date="2010-11" db="EMBL/GenBank/DDBJ databases">
        <title>The complete genome of Leadbetterella byssophila DSM 17132.</title>
        <authorList>
            <consortium name="US DOE Joint Genome Institute (JGI-PGF)"/>
            <person name="Lucas S."/>
            <person name="Copeland A."/>
            <person name="Lapidus A."/>
            <person name="Glavina del Rio T."/>
            <person name="Dalin E."/>
            <person name="Tice H."/>
            <person name="Bruce D."/>
            <person name="Goodwin L."/>
            <person name="Pitluck S."/>
            <person name="Kyrpides N."/>
            <person name="Mavromatis K."/>
            <person name="Ivanova N."/>
            <person name="Teshima H."/>
            <person name="Brettin T."/>
            <person name="Detter J.C."/>
            <person name="Han C."/>
            <person name="Tapia R."/>
            <person name="Land M."/>
            <person name="Hauser L."/>
            <person name="Markowitz V."/>
            <person name="Cheng J.-F."/>
            <person name="Hugenholtz P."/>
            <person name="Woyke T."/>
            <person name="Wu D."/>
            <person name="Tindall B."/>
            <person name="Pomrenke H.G."/>
            <person name="Brambilla E."/>
            <person name="Klenk H.-P."/>
            <person name="Eisen J.A."/>
        </authorList>
    </citation>
    <scope>NUCLEOTIDE SEQUENCE [LARGE SCALE GENOMIC DNA]</scope>
    <source>
        <strain>DSM 17132</strain>
    </source>
</reference>
<dbReference type="KEGG" id="lby:Lbys_1045"/>
<keyword evidence="2" id="KW-1185">Reference proteome</keyword>
<evidence type="ECO:0000313" key="2">
    <source>
        <dbReference type="Proteomes" id="UP000007435"/>
    </source>
</evidence>
<dbReference type="eggNOG" id="ENOG502ZWF6">
    <property type="taxonomic scope" value="Bacteria"/>
</dbReference>
<proteinExistence type="predicted"/>
<protein>
    <submittedName>
        <fullName evidence="1">Uncharacterized protein</fullName>
    </submittedName>
</protein>
<reference evidence="1 2" key="2">
    <citation type="journal article" date="2011" name="Stand. Genomic Sci.">
        <title>Complete genome sequence of Leadbetterella byssophila type strain (4M15).</title>
        <authorList>
            <person name="Abt B."/>
            <person name="Teshima H."/>
            <person name="Lucas S."/>
            <person name="Lapidus A."/>
            <person name="Del Rio T.G."/>
            <person name="Nolan M."/>
            <person name="Tice H."/>
            <person name="Cheng J.F."/>
            <person name="Pitluck S."/>
            <person name="Liolios K."/>
            <person name="Pagani I."/>
            <person name="Ivanova N."/>
            <person name="Mavromatis K."/>
            <person name="Pati A."/>
            <person name="Tapia R."/>
            <person name="Han C."/>
            <person name="Goodwin L."/>
            <person name="Chen A."/>
            <person name="Palaniappan K."/>
            <person name="Land M."/>
            <person name="Hauser L."/>
            <person name="Chang Y.J."/>
            <person name="Jeffries C.D."/>
            <person name="Rohde M."/>
            <person name="Goker M."/>
            <person name="Tindall B.J."/>
            <person name="Detter J.C."/>
            <person name="Woyke T."/>
            <person name="Bristow J."/>
            <person name="Eisen J.A."/>
            <person name="Markowitz V."/>
            <person name="Hugenholtz P."/>
            <person name="Klenk H.P."/>
            <person name="Kyrpides N.C."/>
        </authorList>
    </citation>
    <scope>NUCLEOTIDE SEQUENCE [LARGE SCALE GENOMIC DNA]</scope>
    <source>
        <strain evidence="2">DSM 17132 / JCM 16389 / KACC 11308 / NBRC 106382 / 4M15</strain>
    </source>
</reference>
<sequence length="55" mass="6147">MNLIKLKEEQRPGNMRLASCGVKCLNSSSVFQLGFSAVLTVLCSEIPHERQAQKR</sequence>
<organism evidence="1 2">
    <name type="scientific">Leadbetterella byssophila (strain DSM 17132 / JCM 16389 / KACC 11308 / NBRC 106382 / 4M15)</name>
    <dbReference type="NCBI Taxonomy" id="649349"/>
    <lineage>
        <taxon>Bacteria</taxon>
        <taxon>Pseudomonadati</taxon>
        <taxon>Bacteroidota</taxon>
        <taxon>Cytophagia</taxon>
        <taxon>Cytophagales</taxon>
        <taxon>Leadbetterellaceae</taxon>
        <taxon>Leadbetterella</taxon>
    </lineage>
</organism>
<accession>E4RST3</accession>
<dbReference type="Proteomes" id="UP000007435">
    <property type="component" value="Chromosome"/>
</dbReference>
<gene>
    <name evidence="1" type="ordered locus">Lbys_1045</name>
</gene>
<name>E4RST3_LEAB4</name>
<dbReference type="AlphaFoldDB" id="E4RST3"/>